<dbReference type="OrthoDB" id="9987969at2"/>
<dbReference type="GO" id="GO:0055085">
    <property type="term" value="P:transmembrane transport"/>
    <property type="evidence" value="ECO:0007669"/>
    <property type="project" value="InterPro"/>
</dbReference>
<dbReference type="SUPFAM" id="SSF74653">
    <property type="entry name" value="TolA/TonB C-terminal domain"/>
    <property type="match status" value="1"/>
</dbReference>
<dbReference type="Pfam" id="PF13103">
    <property type="entry name" value="TonB_2"/>
    <property type="match status" value="1"/>
</dbReference>
<gene>
    <name evidence="7" type="ORF">E8M01_24070</name>
</gene>
<feature type="compositionally biased region" description="Low complexity" evidence="5">
    <location>
        <begin position="52"/>
        <end position="86"/>
    </location>
</feature>
<dbReference type="Gene3D" id="3.30.1150.10">
    <property type="match status" value="1"/>
</dbReference>
<evidence type="ECO:0000256" key="3">
    <source>
        <dbReference type="ARBA" id="ARBA00022989"/>
    </source>
</evidence>
<reference evidence="7 8" key="1">
    <citation type="submission" date="2019-04" db="EMBL/GenBank/DDBJ databases">
        <title>Phreatobacter aquaticus sp. nov.</title>
        <authorList>
            <person name="Choi A."/>
        </authorList>
    </citation>
    <scope>NUCLEOTIDE SEQUENCE [LARGE SCALE GENOMIC DNA]</scope>
    <source>
        <strain evidence="7 8">KCTC 52518</strain>
    </source>
</reference>
<keyword evidence="2" id="KW-0812">Transmembrane</keyword>
<feature type="domain" description="TonB C-terminal" evidence="6">
    <location>
        <begin position="208"/>
        <end position="292"/>
    </location>
</feature>
<dbReference type="KEGG" id="pstg:E8M01_24070"/>
<feature type="region of interest" description="Disordered" evidence="5">
    <location>
        <begin position="52"/>
        <end position="207"/>
    </location>
</feature>
<dbReference type="AlphaFoldDB" id="A0A4D7BA73"/>
<evidence type="ECO:0000256" key="2">
    <source>
        <dbReference type="ARBA" id="ARBA00022692"/>
    </source>
</evidence>
<accession>A0A4D7BA73</accession>
<feature type="compositionally biased region" description="Basic and acidic residues" evidence="5">
    <location>
        <begin position="137"/>
        <end position="178"/>
    </location>
</feature>
<keyword evidence="4" id="KW-0472">Membrane</keyword>
<dbReference type="RefSeq" id="WP_136962486.1">
    <property type="nucleotide sequence ID" value="NZ_CP039690.1"/>
</dbReference>
<keyword evidence="3" id="KW-1133">Transmembrane helix</keyword>
<dbReference type="InterPro" id="IPR037682">
    <property type="entry name" value="TonB_C"/>
</dbReference>
<protein>
    <submittedName>
        <fullName evidence="7">TonB C-terminal domain-containing protein</fullName>
    </submittedName>
</protein>
<dbReference type="GO" id="GO:0016020">
    <property type="term" value="C:membrane"/>
    <property type="evidence" value="ECO:0007669"/>
    <property type="project" value="UniProtKB-SubCell"/>
</dbReference>
<evidence type="ECO:0000313" key="7">
    <source>
        <dbReference type="EMBL" id="QCI67048.1"/>
    </source>
</evidence>
<feature type="compositionally biased region" description="Pro residues" evidence="5">
    <location>
        <begin position="112"/>
        <end position="121"/>
    </location>
</feature>
<organism evidence="7 8">
    <name type="scientific">Phreatobacter stygius</name>
    <dbReference type="NCBI Taxonomy" id="1940610"/>
    <lineage>
        <taxon>Bacteria</taxon>
        <taxon>Pseudomonadati</taxon>
        <taxon>Pseudomonadota</taxon>
        <taxon>Alphaproteobacteria</taxon>
        <taxon>Hyphomicrobiales</taxon>
        <taxon>Phreatobacteraceae</taxon>
        <taxon>Phreatobacter</taxon>
    </lineage>
</organism>
<keyword evidence="8" id="KW-1185">Reference proteome</keyword>
<dbReference type="Proteomes" id="UP000298781">
    <property type="component" value="Chromosome"/>
</dbReference>
<evidence type="ECO:0000256" key="1">
    <source>
        <dbReference type="ARBA" id="ARBA00004167"/>
    </source>
</evidence>
<feature type="compositionally biased region" description="Pro residues" evidence="5">
    <location>
        <begin position="87"/>
        <end position="98"/>
    </location>
</feature>
<feature type="compositionally biased region" description="Low complexity" evidence="5">
    <location>
        <begin position="122"/>
        <end position="132"/>
    </location>
</feature>
<comment type="subcellular location">
    <subcellularLocation>
        <location evidence="1">Membrane</location>
        <topology evidence="1">Single-pass membrane protein</topology>
    </subcellularLocation>
</comment>
<evidence type="ECO:0000256" key="5">
    <source>
        <dbReference type="SAM" id="MobiDB-lite"/>
    </source>
</evidence>
<evidence type="ECO:0000313" key="8">
    <source>
        <dbReference type="Proteomes" id="UP000298781"/>
    </source>
</evidence>
<evidence type="ECO:0000256" key="4">
    <source>
        <dbReference type="ARBA" id="ARBA00023136"/>
    </source>
</evidence>
<dbReference type="NCBIfam" id="TIGR01352">
    <property type="entry name" value="tonB_Cterm"/>
    <property type="match status" value="1"/>
</dbReference>
<evidence type="ECO:0000259" key="6">
    <source>
        <dbReference type="PROSITE" id="PS52015"/>
    </source>
</evidence>
<proteinExistence type="predicted"/>
<dbReference type="InterPro" id="IPR006260">
    <property type="entry name" value="TonB/TolA_C"/>
</dbReference>
<name>A0A4D7BA73_9HYPH</name>
<dbReference type="PROSITE" id="PS52015">
    <property type="entry name" value="TONB_CTD"/>
    <property type="match status" value="1"/>
</dbReference>
<sequence>MTARGILHPGWLRPALMLGVVTVHGALIWALSPKTRAHVGLAPPVIEMVQAQAEASAPAQPPETEAAPSAEQAPAVEQVAAAEPAPAELPPPVVPPSVEPLVEAPVDRPELPPEPVPPPVVAEPSAPVIPAVQPQPERPRDAQAERRIEQRRIERERAAEAQRREREDERRRKREEQRQQAMARPPRELSTGTAASEGSRPAQAGGNVSAAAYASQVHRILQTRTSALGLNARGNVSVSFAIDASGRMAASGIIRSSGDDGVDHAIRTMLARSSFPAPPAGRFSGSVTIRIQ</sequence>
<dbReference type="EMBL" id="CP039690">
    <property type="protein sequence ID" value="QCI67048.1"/>
    <property type="molecule type" value="Genomic_DNA"/>
</dbReference>